<dbReference type="RefSeq" id="WP_139367023.1">
    <property type="nucleotide sequence ID" value="NZ_FUWH01000003.1"/>
</dbReference>
<dbReference type="Proteomes" id="UP000190888">
    <property type="component" value="Unassembled WGS sequence"/>
</dbReference>
<name>A0A1T4M7N3_9BACT</name>
<dbReference type="OrthoDB" id="921675at2"/>
<keyword evidence="2" id="KW-1185">Reference proteome</keyword>
<dbReference type="InterPro" id="IPR043754">
    <property type="entry name" value="DUF5700"/>
</dbReference>
<proteinExistence type="predicted"/>
<dbReference type="AlphaFoldDB" id="A0A1T4M7N3"/>
<gene>
    <name evidence="1" type="ORF">SAMN04488132_103220</name>
</gene>
<dbReference type="EMBL" id="FUWH01000003">
    <property type="protein sequence ID" value="SJZ62798.1"/>
    <property type="molecule type" value="Genomic_DNA"/>
</dbReference>
<evidence type="ECO:0000313" key="2">
    <source>
        <dbReference type="Proteomes" id="UP000190888"/>
    </source>
</evidence>
<accession>A0A1T4M7N3</accession>
<evidence type="ECO:0000313" key="1">
    <source>
        <dbReference type="EMBL" id="SJZ62798.1"/>
    </source>
</evidence>
<dbReference type="Pfam" id="PF18958">
    <property type="entry name" value="DUF5700"/>
    <property type="match status" value="1"/>
</dbReference>
<reference evidence="1 2" key="1">
    <citation type="submission" date="2017-02" db="EMBL/GenBank/DDBJ databases">
        <authorList>
            <person name="Peterson S.W."/>
        </authorList>
    </citation>
    <scope>NUCLEOTIDE SEQUENCE [LARGE SCALE GENOMIC DNA]</scope>
    <source>
        <strain evidence="1 2">DSM 22335</strain>
    </source>
</reference>
<organism evidence="1 2">
    <name type="scientific">Sediminibacterium ginsengisoli</name>
    <dbReference type="NCBI Taxonomy" id="413434"/>
    <lineage>
        <taxon>Bacteria</taxon>
        <taxon>Pseudomonadati</taxon>
        <taxon>Bacteroidota</taxon>
        <taxon>Chitinophagia</taxon>
        <taxon>Chitinophagales</taxon>
        <taxon>Chitinophagaceae</taxon>
        <taxon>Sediminibacterium</taxon>
    </lineage>
</organism>
<protein>
    <submittedName>
        <fullName evidence="1">Uncharacterized protein</fullName>
    </submittedName>
</protein>
<sequence>MKNHSLRRSLLLFLSGMLFPVVTVLAAPGLQVIVDAESAKANIALLGKKQVTDQELNDAAALYGNQQLIAKVKSYSGAGKDVFISTLKAMIIDGNIKGDDPYNWRSVKAALPEMKQLIGQIDANSASFIEEVKNSILSYTPAGLDITIKACFLAGGGALGFTIGNDKTFNVALQKLDNDFNAMKLLVAHELYHIVQAEGQSMRKKTITGKDPYFLQATAALLENLWSEGSANLAGDFAGFEGKSAFAKEQTAEWAKNADRRRENFALFEAVLYKSYYDTSAKRYEQHYNICFSTAYDETAYFTGYEMAKAIVKYKGRKALADLVLADPANFIAAYIDIYKSEKDSRLIRFDASTEAIVAEMLQRSREWVKP</sequence>